<organism evidence="2 3">
    <name type="scientific">Gordonia soli NBRC 108243</name>
    <dbReference type="NCBI Taxonomy" id="1223545"/>
    <lineage>
        <taxon>Bacteria</taxon>
        <taxon>Bacillati</taxon>
        <taxon>Actinomycetota</taxon>
        <taxon>Actinomycetes</taxon>
        <taxon>Mycobacteriales</taxon>
        <taxon>Gordoniaceae</taxon>
        <taxon>Gordonia</taxon>
    </lineage>
</organism>
<dbReference type="AlphaFoldDB" id="M0QRR5"/>
<dbReference type="eggNOG" id="COG3030">
    <property type="taxonomic scope" value="Bacteria"/>
</dbReference>
<keyword evidence="1" id="KW-0812">Transmembrane</keyword>
<dbReference type="OrthoDB" id="4559973at2"/>
<evidence type="ECO:0000313" key="3">
    <source>
        <dbReference type="Proteomes" id="UP000011666"/>
    </source>
</evidence>
<dbReference type="Proteomes" id="UP000011666">
    <property type="component" value="Unassembled WGS sequence"/>
</dbReference>
<accession>M0QRR5</accession>
<evidence type="ECO:0000256" key="1">
    <source>
        <dbReference type="SAM" id="Phobius"/>
    </source>
</evidence>
<dbReference type="STRING" id="1223545.GS4_33_00820"/>
<feature type="transmembrane region" description="Helical" evidence="1">
    <location>
        <begin position="26"/>
        <end position="44"/>
    </location>
</feature>
<proteinExistence type="predicted"/>
<dbReference type="InterPro" id="IPR007313">
    <property type="entry name" value="FxsA"/>
</dbReference>
<dbReference type="RefSeq" id="WP_007624156.1">
    <property type="nucleotide sequence ID" value="NZ_BANX01000033.1"/>
</dbReference>
<dbReference type="PANTHER" id="PTHR35335:SF1">
    <property type="entry name" value="UPF0716 PROTEIN FXSA"/>
    <property type="match status" value="1"/>
</dbReference>
<evidence type="ECO:0000313" key="2">
    <source>
        <dbReference type="EMBL" id="GAC70267.1"/>
    </source>
</evidence>
<dbReference type="Pfam" id="PF04186">
    <property type="entry name" value="FxsA"/>
    <property type="match status" value="1"/>
</dbReference>
<dbReference type="PANTHER" id="PTHR35335">
    <property type="entry name" value="UPF0716 PROTEIN FXSA"/>
    <property type="match status" value="1"/>
</dbReference>
<keyword evidence="1" id="KW-1133">Transmembrane helix</keyword>
<evidence type="ECO:0008006" key="4">
    <source>
        <dbReference type="Google" id="ProtNLM"/>
    </source>
</evidence>
<keyword evidence="1" id="KW-0472">Membrane</keyword>
<dbReference type="EMBL" id="BANX01000033">
    <property type="protein sequence ID" value="GAC70267.1"/>
    <property type="molecule type" value="Genomic_DNA"/>
</dbReference>
<name>M0QRR5_9ACTN</name>
<sequence>MRLLYVFAYLAVEIGAFALMVSTLGFGWAILITLAAGLIGMIMLQRQGRKIFAELRQASRNEVDARRPLTDTALLAAATVLLVVPGVVTSAVGILALLPPVRAALRPVIAAVGARKFVAAMNKAGVAAGGTIVGGPIVDGTVVDGSPADRARRTDTTGSAASEVIIGELPRGR</sequence>
<comment type="caution">
    <text evidence="2">The sequence shown here is derived from an EMBL/GenBank/DDBJ whole genome shotgun (WGS) entry which is preliminary data.</text>
</comment>
<keyword evidence="3" id="KW-1185">Reference proteome</keyword>
<reference evidence="2 3" key="1">
    <citation type="submission" date="2013-01" db="EMBL/GenBank/DDBJ databases">
        <title>Whole genome shotgun sequence of Gordonia soli NBRC 108243.</title>
        <authorList>
            <person name="Isaki-Nakamura S."/>
            <person name="Hosoyama A."/>
            <person name="Tsuchikane K."/>
            <person name="Ando Y."/>
            <person name="Baba S."/>
            <person name="Ohji S."/>
            <person name="Hamada M."/>
            <person name="Tamura T."/>
            <person name="Yamazoe A."/>
            <person name="Yamazaki S."/>
            <person name="Fujita N."/>
        </authorList>
    </citation>
    <scope>NUCLEOTIDE SEQUENCE [LARGE SCALE GENOMIC DNA]</scope>
    <source>
        <strain evidence="2 3">NBRC 108243</strain>
    </source>
</reference>
<feature type="transmembrane region" description="Helical" evidence="1">
    <location>
        <begin position="74"/>
        <end position="98"/>
    </location>
</feature>
<protein>
    <recommendedName>
        <fullName evidence="4">FxsA protein</fullName>
    </recommendedName>
</protein>
<dbReference type="NCBIfam" id="NF008528">
    <property type="entry name" value="PRK11463.1-2"/>
    <property type="match status" value="1"/>
</dbReference>
<gene>
    <name evidence="2" type="ORF">GS4_33_00820</name>
</gene>
<dbReference type="GO" id="GO:0016020">
    <property type="term" value="C:membrane"/>
    <property type="evidence" value="ECO:0007669"/>
    <property type="project" value="InterPro"/>
</dbReference>